<feature type="transmembrane region" description="Helical" evidence="1">
    <location>
        <begin position="42"/>
        <end position="60"/>
    </location>
</feature>
<feature type="transmembrane region" description="Helical" evidence="1">
    <location>
        <begin position="261"/>
        <end position="279"/>
    </location>
</feature>
<organism evidence="2 3">
    <name type="scientific">Legionella feeleii</name>
    <dbReference type="NCBI Taxonomy" id="453"/>
    <lineage>
        <taxon>Bacteria</taxon>
        <taxon>Pseudomonadati</taxon>
        <taxon>Pseudomonadota</taxon>
        <taxon>Gammaproteobacteria</taxon>
        <taxon>Legionellales</taxon>
        <taxon>Legionellaceae</taxon>
        <taxon>Legionella</taxon>
    </lineage>
</organism>
<feature type="transmembrane region" description="Helical" evidence="1">
    <location>
        <begin position="193"/>
        <end position="216"/>
    </location>
</feature>
<dbReference type="RefSeq" id="WP_115175335.1">
    <property type="nucleotide sequence ID" value="NZ_UGNY01000001.1"/>
</dbReference>
<dbReference type="InterPro" id="IPR009574">
    <property type="entry name" value="DUF1189"/>
</dbReference>
<gene>
    <name evidence="2" type="ORF">NCTC11978_01823</name>
</gene>
<feature type="transmembrane region" description="Helical" evidence="1">
    <location>
        <begin position="237"/>
        <end position="255"/>
    </location>
</feature>
<accession>A0A378ITV0</accession>
<protein>
    <submittedName>
        <fullName evidence="2">Protein of uncharacterized function (DUF1189)</fullName>
    </submittedName>
</protein>
<evidence type="ECO:0000313" key="2">
    <source>
        <dbReference type="EMBL" id="STX38636.1"/>
    </source>
</evidence>
<keyword evidence="1" id="KW-1133">Transmembrane helix</keyword>
<reference evidence="2 3" key="1">
    <citation type="submission" date="2018-06" db="EMBL/GenBank/DDBJ databases">
        <authorList>
            <consortium name="Pathogen Informatics"/>
            <person name="Doyle S."/>
        </authorList>
    </citation>
    <scope>NUCLEOTIDE SEQUENCE [LARGE SCALE GENOMIC DNA]</scope>
    <source>
        <strain evidence="2 3">NCTC11978</strain>
    </source>
</reference>
<proteinExistence type="predicted"/>
<keyword evidence="1" id="KW-0812">Transmembrane</keyword>
<evidence type="ECO:0000313" key="3">
    <source>
        <dbReference type="Proteomes" id="UP000254033"/>
    </source>
</evidence>
<keyword evidence="1" id="KW-0472">Membrane</keyword>
<dbReference type="EMBL" id="UGNY01000001">
    <property type="protein sequence ID" value="STX38636.1"/>
    <property type="molecule type" value="Genomic_DNA"/>
</dbReference>
<dbReference type="Proteomes" id="UP000254033">
    <property type="component" value="Unassembled WGS sequence"/>
</dbReference>
<dbReference type="AlphaFoldDB" id="A0A378ITV0"/>
<name>A0A378ITV0_9GAMM</name>
<sequence length="291" mass="33842">MTEQKKTLREIDTPFYNYWQALYLSFFSSRLYVDVGKRWKGFGLLYLLLLMFIVSIPFAMRVTSDFNRFINEEMIQPLEQLPSIYIQNGKVSFDKPMPYMVKNKSGQVVLIVDTTGKVQTIDKTYPHLTTLITKNKFMYRFPSPQFFFSKEPVDSESSLFVQTISEQVNEVFDGKRWVKSSGIERVKYLSAAIIYPMVALIFFAMYLVFFLAFALMGQFVAKLFLKLSLGYKQASRLLIVSSTPQIVLLLFMLTMGRLFNWFGIVLLIVLSIYFTYAIISLKRESHKLVVS</sequence>
<dbReference type="Pfam" id="PF06691">
    <property type="entry name" value="DUF1189"/>
    <property type="match status" value="1"/>
</dbReference>
<evidence type="ECO:0000256" key="1">
    <source>
        <dbReference type="SAM" id="Phobius"/>
    </source>
</evidence>